<evidence type="ECO:0000259" key="1">
    <source>
        <dbReference type="Pfam" id="PF17759"/>
    </source>
</evidence>
<evidence type="ECO:0000313" key="2">
    <source>
        <dbReference type="EMBL" id="GAG44627.1"/>
    </source>
</evidence>
<dbReference type="Gene3D" id="3.30.930.10">
    <property type="entry name" value="Bira Bifunctional Protein, Domain 2"/>
    <property type="match status" value="1"/>
</dbReference>
<feature type="domain" description="Phenylalanyl tRNA synthetase beta chain core" evidence="1">
    <location>
        <begin position="4"/>
        <end position="112"/>
    </location>
</feature>
<name>X0YBG3_9ZZZZ</name>
<feature type="non-terminal residue" evidence="2">
    <location>
        <position position="1"/>
    </location>
</feature>
<organism evidence="2">
    <name type="scientific">marine sediment metagenome</name>
    <dbReference type="NCBI Taxonomy" id="412755"/>
    <lineage>
        <taxon>unclassified sequences</taxon>
        <taxon>metagenomes</taxon>
        <taxon>ecological metagenomes</taxon>
    </lineage>
</organism>
<dbReference type="SUPFAM" id="SSF55681">
    <property type="entry name" value="Class II aaRS and biotin synthetases"/>
    <property type="match status" value="1"/>
</dbReference>
<proteinExistence type="predicted"/>
<dbReference type="Pfam" id="PF17759">
    <property type="entry name" value="tRNA_synthFbeta"/>
    <property type="match status" value="1"/>
</dbReference>
<dbReference type="InterPro" id="IPR045864">
    <property type="entry name" value="aa-tRNA-synth_II/BPL/LPL"/>
</dbReference>
<dbReference type="InterPro" id="IPR041616">
    <property type="entry name" value="PheRS_beta_core"/>
</dbReference>
<comment type="caution">
    <text evidence="2">The sequence shown here is derived from an EMBL/GenBank/DDBJ whole genome shotgun (WGS) entry which is preliminary data.</text>
</comment>
<dbReference type="EMBL" id="BARS01058008">
    <property type="protein sequence ID" value="GAG44627.1"/>
    <property type="molecule type" value="Genomic_DNA"/>
</dbReference>
<dbReference type="AlphaFoldDB" id="X0YBG3"/>
<sequence length="117" mass="12268">FLPAAQADLFGGGQPELKLANPISVELSDMRPSLIANLVAATGRNVDRGQAQVGLFEMGQVYAGDRPEDETLRASGVRRGQTGPRYWGEKARNVDAFDAKADLMAALAVAGAPVASV</sequence>
<reference evidence="2" key="1">
    <citation type="journal article" date="2014" name="Front. Microbiol.">
        <title>High frequency of phylogenetically diverse reductive dehalogenase-homologous genes in deep subseafloor sedimentary metagenomes.</title>
        <authorList>
            <person name="Kawai M."/>
            <person name="Futagami T."/>
            <person name="Toyoda A."/>
            <person name="Takaki Y."/>
            <person name="Nishi S."/>
            <person name="Hori S."/>
            <person name="Arai W."/>
            <person name="Tsubouchi T."/>
            <person name="Morono Y."/>
            <person name="Uchiyama I."/>
            <person name="Ito T."/>
            <person name="Fujiyama A."/>
            <person name="Inagaki F."/>
            <person name="Takami H."/>
        </authorList>
    </citation>
    <scope>NUCLEOTIDE SEQUENCE</scope>
    <source>
        <strain evidence="2">Expedition CK06-06</strain>
    </source>
</reference>
<feature type="non-terminal residue" evidence="2">
    <location>
        <position position="117"/>
    </location>
</feature>
<gene>
    <name evidence="2" type="ORF">S01H1_84802</name>
</gene>
<accession>X0YBG3</accession>
<protein>
    <recommendedName>
        <fullName evidence="1">Phenylalanyl tRNA synthetase beta chain core domain-containing protein</fullName>
    </recommendedName>
</protein>